<protein>
    <submittedName>
        <fullName evidence="7">Branched-chain amino acid transport system ATP-binding protein</fullName>
    </submittedName>
</protein>
<dbReference type="Pfam" id="PF00005">
    <property type="entry name" value="ABC_tran"/>
    <property type="match status" value="1"/>
</dbReference>
<keyword evidence="2" id="KW-0813">Transport</keyword>
<evidence type="ECO:0000256" key="4">
    <source>
        <dbReference type="ARBA" id="ARBA00022840"/>
    </source>
</evidence>
<evidence type="ECO:0000256" key="5">
    <source>
        <dbReference type="ARBA" id="ARBA00022970"/>
    </source>
</evidence>
<dbReference type="PANTHER" id="PTHR43820">
    <property type="entry name" value="HIGH-AFFINITY BRANCHED-CHAIN AMINO ACID TRANSPORT ATP-BINDING PROTEIN LIVF"/>
    <property type="match status" value="1"/>
</dbReference>
<evidence type="ECO:0000256" key="2">
    <source>
        <dbReference type="ARBA" id="ARBA00022448"/>
    </source>
</evidence>
<keyword evidence="5" id="KW-0029">Amino-acid transport</keyword>
<dbReference type="SMART" id="SM00382">
    <property type="entry name" value="AAA"/>
    <property type="match status" value="1"/>
</dbReference>
<dbReference type="InterPro" id="IPR027417">
    <property type="entry name" value="P-loop_NTPase"/>
</dbReference>
<organism evidence="7 8">
    <name type="scientific">Rhizobium aquaticum</name>
    <dbReference type="NCBI Taxonomy" id="1549636"/>
    <lineage>
        <taxon>Bacteria</taxon>
        <taxon>Pseudomonadati</taxon>
        <taxon>Pseudomonadota</taxon>
        <taxon>Alphaproteobacteria</taxon>
        <taxon>Hyphomicrobiales</taxon>
        <taxon>Rhizobiaceae</taxon>
        <taxon>Rhizobium/Agrobacterium group</taxon>
        <taxon>Rhizobium</taxon>
    </lineage>
</organism>
<gene>
    <name evidence="7" type="ORF">ABID16_004625</name>
</gene>
<dbReference type="Proteomes" id="UP001549047">
    <property type="component" value="Unassembled WGS sequence"/>
</dbReference>
<evidence type="ECO:0000256" key="1">
    <source>
        <dbReference type="ARBA" id="ARBA00005417"/>
    </source>
</evidence>
<dbReference type="RefSeq" id="WP_354558728.1">
    <property type="nucleotide sequence ID" value="NZ_JBEPMB010000016.1"/>
</dbReference>
<dbReference type="PANTHER" id="PTHR43820:SF4">
    <property type="entry name" value="HIGH-AFFINITY BRANCHED-CHAIN AMINO ACID TRANSPORT ATP-BINDING PROTEIN LIVF"/>
    <property type="match status" value="1"/>
</dbReference>
<dbReference type="InterPro" id="IPR017871">
    <property type="entry name" value="ABC_transporter-like_CS"/>
</dbReference>
<accession>A0ABV2J673</accession>
<dbReference type="EMBL" id="JBEPMB010000016">
    <property type="protein sequence ID" value="MET3616276.1"/>
    <property type="molecule type" value="Genomic_DNA"/>
</dbReference>
<evidence type="ECO:0000313" key="8">
    <source>
        <dbReference type="Proteomes" id="UP001549047"/>
    </source>
</evidence>
<dbReference type="SUPFAM" id="SSF52540">
    <property type="entry name" value="P-loop containing nucleoside triphosphate hydrolases"/>
    <property type="match status" value="1"/>
</dbReference>
<sequence length="238" mass="25243">MDKATGYRIEQCSAWYGQARVLWDIDFHVGPGEVVGVLGRNGAGKTTLLKSIAGVLRKQTGHATLNGRDIGSQSSWQISRAGISLVREGAILPKSLSVAEVIALGARLAGIRGREPVSMATILERFPLLSGLEDRKVALLSGGQRQAVALASGLASRPDMLLLDEPSAGLAPTVAASVFRAISTFAADGVMVVVVEQHEAWLRGLAERTYWIDLGRVAASKTNRSDSEQQGGRNEIAS</sequence>
<feature type="domain" description="ABC transporter" evidence="6">
    <location>
        <begin position="7"/>
        <end position="236"/>
    </location>
</feature>
<dbReference type="InterPro" id="IPR003593">
    <property type="entry name" value="AAA+_ATPase"/>
</dbReference>
<proteinExistence type="inferred from homology"/>
<evidence type="ECO:0000313" key="7">
    <source>
        <dbReference type="EMBL" id="MET3616276.1"/>
    </source>
</evidence>
<dbReference type="InterPro" id="IPR052156">
    <property type="entry name" value="BCAA_Transport_ATP-bd_LivF"/>
</dbReference>
<dbReference type="Gene3D" id="3.40.50.300">
    <property type="entry name" value="P-loop containing nucleotide triphosphate hydrolases"/>
    <property type="match status" value="1"/>
</dbReference>
<dbReference type="PROSITE" id="PS50893">
    <property type="entry name" value="ABC_TRANSPORTER_2"/>
    <property type="match status" value="1"/>
</dbReference>
<keyword evidence="8" id="KW-1185">Reference proteome</keyword>
<name>A0ABV2J673_9HYPH</name>
<dbReference type="GO" id="GO:0005524">
    <property type="term" value="F:ATP binding"/>
    <property type="evidence" value="ECO:0007669"/>
    <property type="project" value="UniProtKB-KW"/>
</dbReference>
<evidence type="ECO:0000256" key="3">
    <source>
        <dbReference type="ARBA" id="ARBA00022741"/>
    </source>
</evidence>
<dbReference type="InterPro" id="IPR003439">
    <property type="entry name" value="ABC_transporter-like_ATP-bd"/>
</dbReference>
<reference evidence="7 8" key="1">
    <citation type="submission" date="2024-06" db="EMBL/GenBank/DDBJ databases">
        <title>Genomic Encyclopedia of Type Strains, Phase IV (KMG-IV): sequencing the most valuable type-strain genomes for metagenomic binning, comparative biology and taxonomic classification.</title>
        <authorList>
            <person name="Goeker M."/>
        </authorList>
    </citation>
    <scope>NUCLEOTIDE SEQUENCE [LARGE SCALE GENOMIC DNA]</scope>
    <source>
        <strain evidence="7 8">DSM 29780</strain>
    </source>
</reference>
<keyword evidence="4 7" id="KW-0067">ATP-binding</keyword>
<dbReference type="PROSITE" id="PS00211">
    <property type="entry name" value="ABC_TRANSPORTER_1"/>
    <property type="match status" value="1"/>
</dbReference>
<comment type="similarity">
    <text evidence="1">Belongs to the ABC transporter superfamily.</text>
</comment>
<evidence type="ECO:0000259" key="6">
    <source>
        <dbReference type="PROSITE" id="PS50893"/>
    </source>
</evidence>
<keyword evidence="3" id="KW-0547">Nucleotide-binding</keyword>
<comment type="caution">
    <text evidence="7">The sequence shown here is derived from an EMBL/GenBank/DDBJ whole genome shotgun (WGS) entry which is preliminary data.</text>
</comment>